<feature type="domain" description="Glycoside hydrolase 131 catalytic N-terminal" evidence="2">
    <location>
        <begin position="20"/>
        <end position="250"/>
    </location>
</feature>
<feature type="signal peptide" evidence="1">
    <location>
        <begin position="1"/>
        <end position="18"/>
    </location>
</feature>
<proteinExistence type="predicted"/>
<evidence type="ECO:0000259" key="2">
    <source>
        <dbReference type="Pfam" id="PF18271"/>
    </source>
</evidence>
<keyword evidence="1" id="KW-0732">Signal</keyword>
<sequence length="262" mass="28720">MKTALLLLLSAAARAALATVLWDGRFNDLTTASDLDKWSWADQVGPYQYYIHGPGSTDEYVALSASYKNPGDTASRQGARLRLDNTSYWNGQTMRRTELIPQTSAPINAGTVFYHFSLMRADAAAPSQDREHQICFFESHFTELKYGWLSGEAGTADPYLQWMTSQNAHWKTPWEAGVWHNVAYEINFSGNTVGLWHSTGADPLTQVVAPVSAPTSSNGADWHLGVLELPRAGYPDATEDMYFSGAYIETGPITTAISGPAS</sequence>
<gene>
    <name evidence="3" type="ORF">P8C59_004615</name>
</gene>
<dbReference type="Proteomes" id="UP001217918">
    <property type="component" value="Unassembled WGS sequence"/>
</dbReference>
<keyword evidence="4" id="KW-1185">Reference proteome</keyword>
<dbReference type="Gene3D" id="2.60.120.1160">
    <property type="match status" value="1"/>
</dbReference>
<protein>
    <recommendedName>
        <fullName evidence="2">Glycoside hydrolase 131 catalytic N-terminal domain-containing protein</fullName>
    </recommendedName>
</protein>
<evidence type="ECO:0000313" key="4">
    <source>
        <dbReference type="Proteomes" id="UP001217918"/>
    </source>
</evidence>
<comment type="caution">
    <text evidence="3">The sequence shown here is derived from an EMBL/GenBank/DDBJ whole genome shotgun (WGS) entry which is preliminary data.</text>
</comment>
<dbReference type="PANTHER" id="PTHR34612">
    <property type="entry name" value="GH131_N DOMAIN-CONTAINING PROTEIN"/>
    <property type="match status" value="1"/>
</dbReference>
<dbReference type="InterPro" id="IPR041524">
    <property type="entry name" value="GH131_N"/>
</dbReference>
<evidence type="ECO:0000256" key="1">
    <source>
        <dbReference type="SAM" id="SignalP"/>
    </source>
</evidence>
<dbReference type="AlphaFoldDB" id="A0AAD9I2R7"/>
<name>A0AAD9I2R7_9PEZI</name>
<organism evidence="3 4">
    <name type="scientific">Phyllachora maydis</name>
    <dbReference type="NCBI Taxonomy" id="1825666"/>
    <lineage>
        <taxon>Eukaryota</taxon>
        <taxon>Fungi</taxon>
        <taxon>Dikarya</taxon>
        <taxon>Ascomycota</taxon>
        <taxon>Pezizomycotina</taxon>
        <taxon>Sordariomycetes</taxon>
        <taxon>Sordariomycetidae</taxon>
        <taxon>Phyllachorales</taxon>
        <taxon>Phyllachoraceae</taxon>
        <taxon>Phyllachora</taxon>
    </lineage>
</organism>
<feature type="chain" id="PRO_5042249269" description="Glycoside hydrolase 131 catalytic N-terminal domain-containing protein" evidence="1">
    <location>
        <begin position="19"/>
        <end position="262"/>
    </location>
</feature>
<dbReference type="EMBL" id="JAQQPM010000003">
    <property type="protein sequence ID" value="KAK2070086.1"/>
    <property type="molecule type" value="Genomic_DNA"/>
</dbReference>
<dbReference type="PANTHER" id="PTHR34612:SF6">
    <property type="entry name" value="GLYCOSIDE HYDROLASE 131 CATALYTIC N-TERMINAL DOMAIN-CONTAINING PROTEIN"/>
    <property type="match status" value="1"/>
</dbReference>
<evidence type="ECO:0000313" key="3">
    <source>
        <dbReference type="EMBL" id="KAK2070086.1"/>
    </source>
</evidence>
<reference evidence="3" key="1">
    <citation type="journal article" date="2023" name="Mol. Plant Microbe Interact.">
        <title>Elucidating the Obligate Nature and Biological Capacity of an Invasive Fungal Corn Pathogen.</title>
        <authorList>
            <person name="MacCready J.S."/>
            <person name="Roggenkamp E.M."/>
            <person name="Gdanetz K."/>
            <person name="Chilvers M.I."/>
        </authorList>
    </citation>
    <scope>NUCLEOTIDE SEQUENCE</scope>
    <source>
        <strain evidence="3">PM02</strain>
    </source>
</reference>
<accession>A0AAD9I2R7</accession>
<dbReference type="Pfam" id="PF18271">
    <property type="entry name" value="GH131_N"/>
    <property type="match status" value="1"/>
</dbReference>